<evidence type="ECO:0000256" key="1">
    <source>
        <dbReference type="SAM" id="Phobius"/>
    </source>
</evidence>
<organism evidence="2">
    <name type="scientific">freshwater metagenome</name>
    <dbReference type="NCBI Taxonomy" id="449393"/>
    <lineage>
        <taxon>unclassified sequences</taxon>
        <taxon>metagenomes</taxon>
        <taxon>ecological metagenomes</taxon>
    </lineage>
</organism>
<feature type="transmembrane region" description="Helical" evidence="1">
    <location>
        <begin position="73"/>
        <end position="92"/>
    </location>
</feature>
<evidence type="ECO:0000313" key="2">
    <source>
        <dbReference type="EMBL" id="CAB4886773.1"/>
    </source>
</evidence>
<feature type="transmembrane region" description="Helical" evidence="1">
    <location>
        <begin position="233"/>
        <end position="251"/>
    </location>
</feature>
<feature type="transmembrane region" description="Helical" evidence="1">
    <location>
        <begin position="284"/>
        <end position="303"/>
    </location>
</feature>
<sequence length="314" mass="33996">MLEGSKRLRGVLESLVSEGSISEEQLHLINTRFEALEGSDSRKSIFAEIAAYLGGAFVLIAMLFLAAKSLGDLPRVARVGALSALSIGLLFISHQLGNLNAMRLRLTSVLSMAAAISASGAVAFAFKSNSGAPWIPFTVGAVIAVYSFVKYRHEILQIGTYGYLFISGLMVLGEITKIDPIDSFVYAFYWMVLASIWLYLSWTRLIDQTLGYLITAATYFLAAQFLFATDHRLISYFASIVFAPILGWIYLQDRRWPLLLGAVAITTFTTGEFVAATLGGSLGALLGLLSAGIALITSSMLAIRKARKSALPLN</sequence>
<protein>
    <submittedName>
        <fullName evidence="2">Unannotated protein</fullName>
    </submittedName>
</protein>
<proteinExistence type="predicted"/>
<feature type="transmembrane region" description="Helical" evidence="1">
    <location>
        <begin position="49"/>
        <end position="67"/>
    </location>
</feature>
<accession>A0A6J7F5K0</accession>
<keyword evidence="1" id="KW-0812">Transmembrane</keyword>
<feature type="transmembrane region" description="Helical" evidence="1">
    <location>
        <begin position="258"/>
        <end position="278"/>
    </location>
</feature>
<feature type="transmembrane region" description="Helical" evidence="1">
    <location>
        <begin position="104"/>
        <end position="126"/>
    </location>
</feature>
<keyword evidence="1" id="KW-1133">Transmembrane helix</keyword>
<feature type="transmembrane region" description="Helical" evidence="1">
    <location>
        <begin position="161"/>
        <end position="178"/>
    </location>
</feature>
<dbReference type="AlphaFoldDB" id="A0A6J7F5K0"/>
<feature type="transmembrane region" description="Helical" evidence="1">
    <location>
        <begin position="184"/>
        <end position="202"/>
    </location>
</feature>
<name>A0A6J7F5K0_9ZZZZ</name>
<reference evidence="2" key="1">
    <citation type="submission" date="2020-05" db="EMBL/GenBank/DDBJ databases">
        <authorList>
            <person name="Chiriac C."/>
            <person name="Salcher M."/>
            <person name="Ghai R."/>
            <person name="Kavagutti S V."/>
        </authorList>
    </citation>
    <scope>NUCLEOTIDE SEQUENCE</scope>
</reference>
<feature type="transmembrane region" description="Helical" evidence="1">
    <location>
        <begin position="132"/>
        <end position="149"/>
    </location>
</feature>
<keyword evidence="1" id="KW-0472">Membrane</keyword>
<feature type="transmembrane region" description="Helical" evidence="1">
    <location>
        <begin position="209"/>
        <end position="227"/>
    </location>
</feature>
<gene>
    <name evidence="2" type="ORF">UFOPK3482_00864</name>
</gene>
<dbReference type="EMBL" id="CAFBLZ010000072">
    <property type="protein sequence ID" value="CAB4886773.1"/>
    <property type="molecule type" value="Genomic_DNA"/>
</dbReference>